<feature type="signal peptide" evidence="3">
    <location>
        <begin position="1"/>
        <end position="23"/>
    </location>
</feature>
<dbReference type="RefSeq" id="XP_007830570.1">
    <property type="nucleotide sequence ID" value="XM_007832379.1"/>
</dbReference>
<dbReference type="PROSITE" id="PS00498">
    <property type="entry name" value="TYROSINASE_2"/>
    <property type="match status" value="1"/>
</dbReference>
<dbReference type="GO" id="GO:0016491">
    <property type="term" value="F:oxidoreductase activity"/>
    <property type="evidence" value="ECO:0007669"/>
    <property type="project" value="UniProtKB-KW"/>
</dbReference>
<feature type="chain" id="PRO_5004836204" description="Tyrosinase copper-binding domain-containing protein" evidence="3">
    <location>
        <begin position="24"/>
        <end position="367"/>
    </location>
</feature>
<dbReference type="HOGENOM" id="CLU_035914_0_0_1"/>
<dbReference type="InterPro" id="IPR050316">
    <property type="entry name" value="Tyrosinase/Hemocyanin"/>
</dbReference>
<organism evidence="6 7">
    <name type="scientific">Pestalotiopsis fici (strain W106-1 / CGMCC3.15140)</name>
    <dbReference type="NCBI Taxonomy" id="1229662"/>
    <lineage>
        <taxon>Eukaryota</taxon>
        <taxon>Fungi</taxon>
        <taxon>Dikarya</taxon>
        <taxon>Ascomycota</taxon>
        <taxon>Pezizomycotina</taxon>
        <taxon>Sordariomycetes</taxon>
        <taxon>Xylariomycetidae</taxon>
        <taxon>Amphisphaeriales</taxon>
        <taxon>Sporocadaceae</taxon>
        <taxon>Pestalotiopsis</taxon>
    </lineage>
</organism>
<dbReference type="STRING" id="1229662.W3XI87"/>
<dbReference type="InParanoid" id="W3XI87"/>
<keyword evidence="2" id="KW-0560">Oxidoreductase</keyword>
<dbReference type="KEGG" id="pfy:PFICI_03798"/>
<dbReference type="PANTHER" id="PTHR11474:SF125">
    <property type="entry name" value="N-ACETYL-6-HYDROXYTRYPTOPHAN OXIDASE IVOB-RELATED"/>
    <property type="match status" value="1"/>
</dbReference>
<evidence type="ECO:0000259" key="5">
    <source>
        <dbReference type="PROSITE" id="PS00498"/>
    </source>
</evidence>
<evidence type="ECO:0000256" key="3">
    <source>
        <dbReference type="SAM" id="SignalP"/>
    </source>
</evidence>
<dbReference type="InterPro" id="IPR002227">
    <property type="entry name" value="Tyrosinase_Cu-bd"/>
</dbReference>
<dbReference type="OrthoDB" id="6132182at2759"/>
<keyword evidence="3" id="KW-0732">Signal</keyword>
<dbReference type="SUPFAM" id="SSF48056">
    <property type="entry name" value="Di-copper centre-containing domain"/>
    <property type="match status" value="1"/>
</dbReference>
<proteinExistence type="predicted"/>
<dbReference type="Proteomes" id="UP000030651">
    <property type="component" value="Unassembled WGS sequence"/>
</dbReference>
<dbReference type="GO" id="GO:0046872">
    <property type="term" value="F:metal ion binding"/>
    <property type="evidence" value="ECO:0007669"/>
    <property type="project" value="UniProtKB-KW"/>
</dbReference>
<evidence type="ECO:0000256" key="2">
    <source>
        <dbReference type="ARBA" id="ARBA00023002"/>
    </source>
</evidence>
<feature type="domain" description="Tyrosinase copper-binding" evidence="5">
    <location>
        <begin position="291"/>
        <end position="302"/>
    </location>
</feature>
<dbReference type="eggNOG" id="ENOG502SJDZ">
    <property type="taxonomic scope" value="Eukaryota"/>
</dbReference>
<reference evidence="7" key="1">
    <citation type="journal article" date="2015" name="BMC Genomics">
        <title>Genomic and transcriptomic analysis of the endophytic fungus Pestalotiopsis fici reveals its lifestyle and high potential for synthesis of natural products.</title>
        <authorList>
            <person name="Wang X."/>
            <person name="Zhang X."/>
            <person name="Liu L."/>
            <person name="Xiang M."/>
            <person name="Wang W."/>
            <person name="Sun X."/>
            <person name="Che Y."/>
            <person name="Guo L."/>
            <person name="Liu G."/>
            <person name="Guo L."/>
            <person name="Wang C."/>
            <person name="Yin W.B."/>
            <person name="Stadler M."/>
            <person name="Zhang X."/>
            <person name="Liu X."/>
        </authorList>
    </citation>
    <scope>NUCLEOTIDE SEQUENCE [LARGE SCALE GENOMIC DNA]</scope>
    <source>
        <strain evidence="7">W106-1 / CGMCC3.15140</strain>
    </source>
</reference>
<evidence type="ECO:0000256" key="1">
    <source>
        <dbReference type="ARBA" id="ARBA00022723"/>
    </source>
</evidence>
<dbReference type="PANTHER" id="PTHR11474">
    <property type="entry name" value="TYROSINASE FAMILY MEMBER"/>
    <property type="match status" value="1"/>
</dbReference>
<dbReference type="InterPro" id="IPR008922">
    <property type="entry name" value="Di-copper_centre_dom_sf"/>
</dbReference>
<gene>
    <name evidence="6" type="ORF">PFICI_03798</name>
</gene>
<dbReference type="OMA" id="GRWAQDP"/>
<dbReference type="Pfam" id="PF00264">
    <property type="entry name" value="Tyrosinase"/>
    <property type="match status" value="1"/>
</dbReference>
<dbReference type="GeneID" id="19268811"/>
<accession>W3XI87</accession>
<name>W3XI87_PESFW</name>
<feature type="domain" description="Tyrosinase copper-binding" evidence="4">
    <location>
        <begin position="110"/>
        <end position="127"/>
    </location>
</feature>
<dbReference type="Gene3D" id="1.10.1280.10">
    <property type="entry name" value="Di-copper center containing domain from catechol oxidase"/>
    <property type="match status" value="1"/>
</dbReference>
<protein>
    <recommendedName>
        <fullName evidence="4 5">Tyrosinase copper-binding domain-containing protein</fullName>
    </recommendedName>
</protein>
<evidence type="ECO:0000313" key="6">
    <source>
        <dbReference type="EMBL" id="ETS85773.1"/>
    </source>
</evidence>
<dbReference type="PRINTS" id="PR00092">
    <property type="entry name" value="TYROSINASE"/>
</dbReference>
<dbReference type="EMBL" id="KI912110">
    <property type="protein sequence ID" value="ETS85773.1"/>
    <property type="molecule type" value="Genomic_DNA"/>
</dbReference>
<sequence>MSRLVRIAVVALQLWLLSSVVNADAVLDLWTKGQPSLDAQLAKSTTCTKEKLQIRKEWGDLTDTEKSSYINAVLCLTKKPSQLDATQYPGAKTRYDDFVAVHMNQTLSIHGTGSFLSWHRYYTWSYEQALRNECGYNGTQPYWNWGRWAADPESSPIFDGSALSMSGNGEKTSHTGQIVTGNGGGCVTSGPFKNLTVNLGPMSPAISPAPTKNSRADGMGYNPRCLRRDISNKLSSQYSRTEDIVKLITGNSAIGTFQNTMQSTAPINVHVAGHFTINGDPGGDFYISPGDPAFWLHHAMIDRTWAIWQLQDFANRQQVIAGGSSMMGTGKAQSLDDNINLYAVNSKVYKIRELVSLVDGPFCYYYA</sequence>
<keyword evidence="7" id="KW-1185">Reference proteome</keyword>
<evidence type="ECO:0000259" key="4">
    <source>
        <dbReference type="PROSITE" id="PS00497"/>
    </source>
</evidence>
<keyword evidence="1" id="KW-0479">Metal-binding</keyword>
<evidence type="ECO:0000313" key="7">
    <source>
        <dbReference type="Proteomes" id="UP000030651"/>
    </source>
</evidence>
<dbReference type="PROSITE" id="PS00497">
    <property type="entry name" value="TYROSINASE_1"/>
    <property type="match status" value="1"/>
</dbReference>
<dbReference type="AlphaFoldDB" id="W3XI87"/>